<dbReference type="PANTHER" id="PTHR10772:SF63">
    <property type="entry name" value="20 KDA CHAPERONIN, CHLOROPLASTIC"/>
    <property type="match status" value="1"/>
</dbReference>
<dbReference type="InterPro" id="IPR011032">
    <property type="entry name" value="GroES-like_sf"/>
</dbReference>
<organism evidence="5 6">
    <name type="scientific">Actomonas aquatica</name>
    <dbReference type="NCBI Taxonomy" id="2866162"/>
    <lineage>
        <taxon>Bacteria</taxon>
        <taxon>Pseudomonadati</taxon>
        <taxon>Verrucomicrobiota</taxon>
        <taxon>Opitutia</taxon>
        <taxon>Opitutales</taxon>
        <taxon>Opitutaceae</taxon>
        <taxon>Actomonas</taxon>
    </lineage>
</organism>
<sequence>MAKVSIKPIGDRVLVQHIEEKEQVRGGIIIPDAAKEKPQEAKVIALGTGKKDENGKAAAFEVKVGDMVLLSPYGGSEVKVDGQKYKLVREDDILGVIV</sequence>
<dbReference type="EMBL" id="CP139781">
    <property type="protein sequence ID" value="WRQ87557.1"/>
    <property type="molecule type" value="Genomic_DNA"/>
</dbReference>
<evidence type="ECO:0000256" key="1">
    <source>
        <dbReference type="ARBA" id="ARBA00006975"/>
    </source>
</evidence>
<comment type="similarity">
    <text evidence="1 3 4">Belongs to the GroES chaperonin family.</text>
</comment>
<gene>
    <name evidence="3" type="primary">groES</name>
    <name evidence="3" type="synonym">groS</name>
    <name evidence="5" type="ORF">K1X11_022305</name>
</gene>
<dbReference type="InterPro" id="IPR037124">
    <property type="entry name" value="Chaperonin_GroES_sf"/>
</dbReference>
<dbReference type="Pfam" id="PF00166">
    <property type="entry name" value="Cpn10"/>
    <property type="match status" value="1"/>
</dbReference>
<dbReference type="CDD" id="cd00320">
    <property type="entry name" value="cpn10"/>
    <property type="match status" value="1"/>
</dbReference>
<evidence type="ECO:0000313" key="6">
    <source>
        <dbReference type="Proteomes" id="UP000738431"/>
    </source>
</evidence>
<dbReference type="SUPFAM" id="SSF50129">
    <property type="entry name" value="GroES-like"/>
    <property type="match status" value="1"/>
</dbReference>
<keyword evidence="6" id="KW-1185">Reference proteome</keyword>
<dbReference type="PROSITE" id="PS00681">
    <property type="entry name" value="CHAPERONINS_CPN10"/>
    <property type="match status" value="1"/>
</dbReference>
<dbReference type="NCBIfam" id="NF001533">
    <property type="entry name" value="PRK00364.2-4"/>
    <property type="match status" value="1"/>
</dbReference>
<evidence type="ECO:0000256" key="3">
    <source>
        <dbReference type="HAMAP-Rule" id="MF_00580"/>
    </source>
</evidence>
<keyword evidence="3" id="KW-0963">Cytoplasm</keyword>
<reference evidence="5 6" key="1">
    <citation type="submission" date="2021-08" db="EMBL/GenBank/DDBJ databases">
        <authorList>
            <person name="Zhang D."/>
            <person name="Zhang A."/>
            <person name="Wang L."/>
        </authorList>
    </citation>
    <scope>NUCLEOTIDE SEQUENCE [LARGE SCALE GENOMIC DNA]</scope>
    <source>
        <strain evidence="5 6">WL0086</strain>
    </source>
</reference>
<dbReference type="SMART" id="SM00883">
    <property type="entry name" value="Cpn10"/>
    <property type="match status" value="1"/>
</dbReference>
<comment type="function">
    <text evidence="3 4">Together with the chaperonin GroEL, plays an essential role in assisting protein folding. The GroEL-GroES system forms a nano-cage that allows encapsulation of the non-native substrate proteins and provides a physical environment optimized to promote and accelerate protein folding. GroES binds to the apical surface of the GroEL ring, thereby capping the opening of the GroEL channel.</text>
</comment>
<dbReference type="NCBIfam" id="NF001531">
    <property type="entry name" value="PRK00364.2-2"/>
    <property type="match status" value="1"/>
</dbReference>
<dbReference type="PRINTS" id="PR00297">
    <property type="entry name" value="CHAPERONIN10"/>
</dbReference>
<dbReference type="Proteomes" id="UP000738431">
    <property type="component" value="Chromosome"/>
</dbReference>
<dbReference type="InterPro" id="IPR020818">
    <property type="entry name" value="Chaperonin_GroES"/>
</dbReference>
<accession>A0ABZ1C806</accession>
<evidence type="ECO:0000256" key="2">
    <source>
        <dbReference type="ARBA" id="ARBA00023186"/>
    </source>
</evidence>
<proteinExistence type="inferred from homology"/>
<dbReference type="PANTHER" id="PTHR10772">
    <property type="entry name" value="10 KDA HEAT SHOCK PROTEIN"/>
    <property type="match status" value="1"/>
</dbReference>
<protein>
    <recommendedName>
        <fullName evidence="3">Co-chaperonin GroES</fullName>
    </recommendedName>
    <alternativeName>
        <fullName evidence="3">10 kDa chaperonin</fullName>
    </alternativeName>
    <alternativeName>
        <fullName evidence="3">Chaperonin-10</fullName>
        <shortName evidence="3">Cpn10</shortName>
    </alternativeName>
</protein>
<comment type="subcellular location">
    <subcellularLocation>
        <location evidence="3">Cytoplasm</location>
    </subcellularLocation>
</comment>
<reference evidence="5 6" key="2">
    <citation type="submission" date="2023-12" db="EMBL/GenBank/DDBJ databases">
        <title>Description of an unclassified Opitutus bacterium of Verrucomicrobiota.</title>
        <authorList>
            <person name="Zhang D.-F."/>
        </authorList>
    </citation>
    <scope>NUCLEOTIDE SEQUENCE [LARGE SCALE GENOMIC DNA]</scope>
    <source>
        <strain evidence="5 6">WL0086</strain>
    </source>
</reference>
<comment type="subunit">
    <text evidence="3">Heptamer of 7 subunits arranged in a ring. Interacts with the chaperonin GroEL.</text>
</comment>
<evidence type="ECO:0000256" key="4">
    <source>
        <dbReference type="RuleBase" id="RU000535"/>
    </source>
</evidence>
<dbReference type="InterPro" id="IPR018369">
    <property type="entry name" value="Chaprnonin_Cpn10_CS"/>
</dbReference>
<keyword evidence="2 3" id="KW-0143">Chaperone</keyword>
<evidence type="ECO:0000313" key="5">
    <source>
        <dbReference type="EMBL" id="WRQ87557.1"/>
    </source>
</evidence>
<dbReference type="HAMAP" id="MF_00580">
    <property type="entry name" value="CH10"/>
    <property type="match status" value="1"/>
</dbReference>
<dbReference type="RefSeq" id="WP_221030282.1">
    <property type="nucleotide sequence ID" value="NZ_CP139781.1"/>
</dbReference>
<dbReference type="Gene3D" id="2.30.33.40">
    <property type="entry name" value="GroES chaperonin"/>
    <property type="match status" value="1"/>
</dbReference>
<name>A0ABZ1C806_9BACT</name>